<feature type="region of interest" description="Disordered" evidence="5">
    <location>
        <begin position="163"/>
        <end position="218"/>
    </location>
</feature>
<dbReference type="CDD" id="cd00082">
    <property type="entry name" value="HisKA"/>
    <property type="match status" value="1"/>
</dbReference>
<dbReference type="InParanoid" id="A0A0D1XN18"/>
<sequence length="1388" mass="152494">MRQDRLLTGDANLLAANLAVSPGSSQHPIGTANVDSYFDIRPDGSQSPTSLRSVASSAALANASSNTIVALTALQYLPMPVLVLDSLKAVVAANEAMGRLLGIDPSELANDDGPVATVTDVLQGSHMSQLGIEILVHGSPILISWDDFLDGIVQSGQQAATDRQAALDGDKSGAASGSTIRSGDSTPTANHAARPADSLGREQESLRQNPSASSPATVIDSSVEVIITSFRERSPTANKNGQPVRSADDSTLQANMIVSTWSIDDVSYHTLTFTNSQTAQTSAQTAKTTRRTVNRSTTLSPRPLGSSSSSSSGKRSVAGTISSTGSSTTPSPLISTPTFPPLGPPSANIGSSRSLFQKASRLKDAILNSVNMPSYAMWKDETFGIPNKALLALHPDGAPFAGSNQRDWLSEFTLYTEDFESELSVDEFPIIQLCRSQKRFDGRRIGMRHPKTKAKIVFEVLGEPIFDDGSDEFLGGIVIFKDVTQYTKRIAEQIEENEKQFEYIANLIPIMVWRTTPEGIHDWYSQRWYDYTGLTVEESFGEGWRGAFHPEDMPVTSARWAHSLATGEEYITEYRCKRADGQWRWMLGRATPFLDDKGKIVKWFGTCTDIHELVEARREARNVREQLQRVMEHAQVTLWAIDTKGVITLLEGNMVKSPIAHGKAPFIGQHIDDIVELETWRPAVDRLLSGSSKDEFIESHVGGDRWFRTRGLPLYAEHTDKGNADAKVIDGIIWVSVDSTELRRREAELKAQEKANAKLLANEAAAKEASKMKSQFLANMSHEIRTPIAGVIGMSELLLDTNLNDEQREFAENINRSANSLLTVINDILDFSKVESGRLDIEDVQFNLSVVIRDIGKMTSFAAQRKNLTYESYIEPRIAQDFKVTGDPGRLRQIIQNLLTNSLKFTTQGSISLSVHTVSETQDTTTLSFEVRDTGIGIEEEVRKKLFKPFSQADSSTARRFGGTGLGLTISKNLVELMHGQIELESKLGQGTTARFWLPFKKVQNQAGEDAIVDISSIPDRLQSEVSMSLASDPDRTPPSTPPVGTKIDTPSRSESIQTSVNKIPDEFMNLAPEARAKIHVLVVEDNPINQQIATKTIKKLGFSVSAVWNGQEVLDYLLQEPTPSHPRPDIILMDVQMPIMDGYRATHTIRTSEPFKGRVRDIPIVAMTASAIQGDKEKCQKAGMDDYLSKPVRAPVLEKMLLKWSSQGQHRDSTRRHESLSLESEYSLESSAPSRPHSPLLSGGRKAGFAAPSTSDHSNMRPAQRKRTPSGESPSNVHDQGKASPPNVASSSRESSAELGDDSVNTQSVIQQHRFQNEEEASILRDDKMLAVTDIPTAPRRSLSGNERKSEKLQSGHKLTRENLDKHTSDQHLPDEARMGDGKGEQP</sequence>
<dbReference type="SUPFAM" id="SSF55785">
    <property type="entry name" value="PYP-like sensor domain (PAS domain)"/>
    <property type="match status" value="2"/>
</dbReference>
<dbReference type="InterPro" id="IPR013655">
    <property type="entry name" value="PAS_fold_3"/>
</dbReference>
<dbReference type="InterPro" id="IPR035965">
    <property type="entry name" value="PAS-like_dom_sf"/>
</dbReference>
<dbReference type="Gene3D" id="1.10.287.130">
    <property type="match status" value="1"/>
</dbReference>
<dbReference type="STRING" id="253628.A0A0D1XN18"/>
<dbReference type="GeneID" id="27312782"/>
<feature type="compositionally biased region" description="Polar residues" evidence="5">
    <location>
        <begin position="206"/>
        <end position="218"/>
    </location>
</feature>
<keyword evidence="1 3" id="KW-0597">Phosphoprotein</keyword>
<evidence type="ECO:0000259" key="7">
    <source>
        <dbReference type="PROSITE" id="PS50110"/>
    </source>
</evidence>
<dbReference type="CDD" id="cd16922">
    <property type="entry name" value="HATPase_EvgS-ArcB-TorS-like"/>
    <property type="match status" value="1"/>
</dbReference>
<name>A0A0D1XN18_9PEZI</name>
<feature type="compositionally biased region" description="Polar residues" evidence="5">
    <location>
        <begin position="1304"/>
        <end position="1315"/>
    </location>
</feature>
<dbReference type="GO" id="GO:0000155">
    <property type="term" value="F:phosphorelay sensor kinase activity"/>
    <property type="evidence" value="ECO:0007669"/>
    <property type="project" value="InterPro"/>
</dbReference>
<dbReference type="SMART" id="SM00086">
    <property type="entry name" value="PAC"/>
    <property type="match status" value="2"/>
</dbReference>
<feature type="domain" description="Histidine kinase" evidence="6">
    <location>
        <begin position="779"/>
        <end position="1002"/>
    </location>
</feature>
<evidence type="ECO:0000313" key="10">
    <source>
        <dbReference type="EMBL" id="KIW03976.1"/>
    </source>
</evidence>
<dbReference type="InterPro" id="IPR036890">
    <property type="entry name" value="HATPase_C_sf"/>
</dbReference>
<dbReference type="PANTHER" id="PTHR45339:SF1">
    <property type="entry name" value="HYBRID SIGNAL TRANSDUCTION HISTIDINE KINASE J"/>
    <property type="match status" value="1"/>
</dbReference>
<dbReference type="SMART" id="SM00387">
    <property type="entry name" value="HATPase_c"/>
    <property type="match status" value="1"/>
</dbReference>
<dbReference type="PANTHER" id="PTHR45339">
    <property type="entry name" value="HYBRID SIGNAL TRANSDUCTION HISTIDINE KINASE J"/>
    <property type="match status" value="1"/>
</dbReference>
<feature type="domain" description="Response regulatory" evidence="7">
    <location>
        <begin position="1080"/>
        <end position="1206"/>
    </location>
</feature>
<evidence type="ECO:0000313" key="11">
    <source>
        <dbReference type="Proteomes" id="UP000053259"/>
    </source>
</evidence>
<dbReference type="Gene3D" id="3.30.565.10">
    <property type="entry name" value="Histidine kinase-like ATPase, C-terminal domain"/>
    <property type="match status" value="1"/>
</dbReference>
<dbReference type="FunFam" id="1.10.287.130:FF:000050">
    <property type="entry name" value="Related to histidine kinase"/>
    <property type="match status" value="1"/>
</dbReference>
<dbReference type="SUPFAM" id="SSF55874">
    <property type="entry name" value="ATPase domain of HSP90 chaperone/DNA topoisomerase II/histidine kinase"/>
    <property type="match status" value="1"/>
</dbReference>
<feature type="region of interest" description="Disordered" evidence="5">
    <location>
        <begin position="1027"/>
        <end position="1056"/>
    </location>
</feature>
<evidence type="ECO:0000259" key="9">
    <source>
        <dbReference type="PROSITE" id="PS50113"/>
    </source>
</evidence>
<feature type="compositionally biased region" description="Low complexity" evidence="5">
    <location>
        <begin position="1222"/>
        <end position="1232"/>
    </location>
</feature>
<dbReference type="InterPro" id="IPR001789">
    <property type="entry name" value="Sig_transdc_resp-reg_receiver"/>
</dbReference>
<feature type="region of interest" description="Disordered" evidence="5">
    <location>
        <begin position="1205"/>
        <end position="1388"/>
    </location>
</feature>
<dbReference type="SMART" id="SM00388">
    <property type="entry name" value="HisKA"/>
    <property type="match status" value="1"/>
</dbReference>
<keyword evidence="11" id="KW-1185">Reference proteome</keyword>
<evidence type="ECO:0000256" key="5">
    <source>
        <dbReference type="SAM" id="MobiDB-lite"/>
    </source>
</evidence>
<dbReference type="Proteomes" id="UP000053259">
    <property type="component" value="Unassembled WGS sequence"/>
</dbReference>
<dbReference type="Pfam" id="PF02518">
    <property type="entry name" value="HATPase_c"/>
    <property type="match status" value="1"/>
</dbReference>
<accession>A0A0D1XN18</accession>
<protein>
    <submittedName>
        <fullName evidence="10">Uncharacterized protein</fullName>
    </submittedName>
</protein>
<dbReference type="PROSITE" id="PS50113">
    <property type="entry name" value="PAC"/>
    <property type="match status" value="1"/>
</dbReference>
<feature type="compositionally biased region" description="Basic and acidic residues" evidence="5">
    <location>
        <begin position="1347"/>
        <end position="1388"/>
    </location>
</feature>
<feature type="domain" description="PAS" evidence="8">
    <location>
        <begin position="73"/>
        <end position="108"/>
    </location>
</feature>
<feature type="compositionally biased region" description="Polar residues" evidence="5">
    <location>
        <begin position="175"/>
        <end position="189"/>
    </location>
</feature>
<dbReference type="InterPro" id="IPR003594">
    <property type="entry name" value="HATPase_dom"/>
</dbReference>
<feature type="domain" description="PAC" evidence="9">
    <location>
        <begin position="570"/>
        <end position="622"/>
    </location>
</feature>
<feature type="compositionally biased region" description="Low complexity" evidence="5">
    <location>
        <begin position="296"/>
        <end position="337"/>
    </location>
</feature>
<dbReference type="CDD" id="cd00130">
    <property type="entry name" value="PAS"/>
    <property type="match status" value="1"/>
</dbReference>
<dbReference type="Gene3D" id="3.30.450.20">
    <property type="entry name" value="PAS domain"/>
    <property type="match status" value="2"/>
</dbReference>
<reference evidence="10 11" key="1">
    <citation type="submission" date="2015-01" db="EMBL/GenBank/DDBJ databases">
        <title>The Genome Sequence of Ochroconis gallopava CBS43764.</title>
        <authorList>
            <consortium name="The Broad Institute Genomics Platform"/>
            <person name="Cuomo C."/>
            <person name="de Hoog S."/>
            <person name="Gorbushina A."/>
            <person name="Stielow B."/>
            <person name="Teixiera M."/>
            <person name="Abouelleil A."/>
            <person name="Chapman S.B."/>
            <person name="Priest M."/>
            <person name="Young S.K."/>
            <person name="Wortman J."/>
            <person name="Nusbaum C."/>
            <person name="Birren B."/>
        </authorList>
    </citation>
    <scope>NUCLEOTIDE SEQUENCE [LARGE SCALE GENOMIC DNA]</scope>
    <source>
        <strain evidence="10 11">CBS 43764</strain>
    </source>
</reference>
<evidence type="ECO:0000259" key="8">
    <source>
        <dbReference type="PROSITE" id="PS50112"/>
    </source>
</evidence>
<dbReference type="PROSITE" id="PS50112">
    <property type="entry name" value="PAS"/>
    <property type="match status" value="1"/>
</dbReference>
<dbReference type="InterPro" id="IPR004358">
    <property type="entry name" value="Sig_transdc_His_kin-like_C"/>
</dbReference>
<evidence type="ECO:0000256" key="4">
    <source>
        <dbReference type="SAM" id="Coils"/>
    </source>
</evidence>
<keyword evidence="2" id="KW-0902">Two-component regulatory system</keyword>
<dbReference type="InterPro" id="IPR000700">
    <property type="entry name" value="PAS-assoc_C"/>
</dbReference>
<proteinExistence type="predicted"/>
<feature type="coiled-coil region" evidence="4">
    <location>
        <begin position="742"/>
        <end position="769"/>
    </location>
</feature>
<dbReference type="CDD" id="cd17546">
    <property type="entry name" value="REC_hyHK_CKI1_RcsC-like"/>
    <property type="match status" value="1"/>
</dbReference>
<evidence type="ECO:0000259" key="6">
    <source>
        <dbReference type="PROSITE" id="PS50109"/>
    </source>
</evidence>
<dbReference type="PRINTS" id="PR00344">
    <property type="entry name" value="BCTRLSENSOR"/>
</dbReference>
<feature type="modified residue" description="4-aspartylphosphate" evidence="3">
    <location>
        <position position="1135"/>
    </location>
</feature>
<dbReference type="InterPro" id="IPR000014">
    <property type="entry name" value="PAS"/>
</dbReference>
<dbReference type="VEuPathDB" id="FungiDB:PV09_04809"/>
<keyword evidence="4" id="KW-0175">Coiled coil</keyword>
<dbReference type="InterPro" id="IPR003661">
    <property type="entry name" value="HisK_dim/P_dom"/>
</dbReference>
<feature type="coiled-coil region" evidence="4">
    <location>
        <begin position="610"/>
        <end position="637"/>
    </location>
</feature>
<dbReference type="RefSeq" id="XP_016213845.1">
    <property type="nucleotide sequence ID" value="XM_016358227.1"/>
</dbReference>
<dbReference type="Gene3D" id="3.40.50.2300">
    <property type="match status" value="1"/>
</dbReference>
<dbReference type="HOGENOM" id="CLU_000445_114_5_1"/>
<dbReference type="Pfam" id="PF08447">
    <property type="entry name" value="PAS_3"/>
    <property type="match status" value="1"/>
</dbReference>
<dbReference type="PROSITE" id="PS50110">
    <property type="entry name" value="RESPONSE_REGULATORY"/>
    <property type="match status" value="1"/>
</dbReference>
<dbReference type="Pfam" id="PF00072">
    <property type="entry name" value="Response_reg"/>
    <property type="match status" value="1"/>
</dbReference>
<dbReference type="InterPro" id="IPR005467">
    <property type="entry name" value="His_kinase_dom"/>
</dbReference>
<dbReference type="OrthoDB" id="60033at2759"/>
<dbReference type="EMBL" id="KN847542">
    <property type="protein sequence ID" value="KIW03976.1"/>
    <property type="molecule type" value="Genomic_DNA"/>
</dbReference>
<dbReference type="InterPro" id="IPR001610">
    <property type="entry name" value="PAC"/>
</dbReference>
<evidence type="ECO:0000256" key="2">
    <source>
        <dbReference type="ARBA" id="ARBA00023012"/>
    </source>
</evidence>
<dbReference type="SUPFAM" id="SSF47384">
    <property type="entry name" value="Homodimeric domain of signal transducing histidine kinase"/>
    <property type="match status" value="1"/>
</dbReference>
<gene>
    <name evidence="10" type="ORF">PV09_04809</name>
</gene>
<feature type="compositionally biased region" description="Basic and acidic residues" evidence="5">
    <location>
        <begin position="1210"/>
        <end position="1221"/>
    </location>
</feature>
<dbReference type="SMART" id="SM00448">
    <property type="entry name" value="REC"/>
    <property type="match status" value="1"/>
</dbReference>
<dbReference type="SMART" id="SM00091">
    <property type="entry name" value="PAS"/>
    <property type="match status" value="2"/>
</dbReference>
<dbReference type="PROSITE" id="PS50109">
    <property type="entry name" value="HIS_KIN"/>
    <property type="match status" value="1"/>
</dbReference>
<dbReference type="Pfam" id="PF00512">
    <property type="entry name" value="HisKA"/>
    <property type="match status" value="1"/>
</dbReference>
<dbReference type="FunFam" id="3.30.450.20:FF:000099">
    <property type="entry name" value="Sensory box sensor histidine kinase"/>
    <property type="match status" value="1"/>
</dbReference>
<dbReference type="NCBIfam" id="TIGR00229">
    <property type="entry name" value="sensory_box"/>
    <property type="match status" value="1"/>
</dbReference>
<dbReference type="FunFam" id="3.30.565.10:FF:000010">
    <property type="entry name" value="Sensor histidine kinase RcsC"/>
    <property type="match status" value="1"/>
</dbReference>
<dbReference type="InterPro" id="IPR011006">
    <property type="entry name" value="CheY-like_superfamily"/>
</dbReference>
<evidence type="ECO:0000256" key="3">
    <source>
        <dbReference type="PROSITE-ProRule" id="PRU00169"/>
    </source>
</evidence>
<feature type="region of interest" description="Disordered" evidence="5">
    <location>
        <begin position="277"/>
        <end position="351"/>
    </location>
</feature>
<evidence type="ECO:0000256" key="1">
    <source>
        <dbReference type="ARBA" id="ARBA00022553"/>
    </source>
</evidence>
<organism evidence="10 11">
    <name type="scientific">Verruconis gallopava</name>
    <dbReference type="NCBI Taxonomy" id="253628"/>
    <lineage>
        <taxon>Eukaryota</taxon>
        <taxon>Fungi</taxon>
        <taxon>Dikarya</taxon>
        <taxon>Ascomycota</taxon>
        <taxon>Pezizomycotina</taxon>
        <taxon>Dothideomycetes</taxon>
        <taxon>Pleosporomycetidae</taxon>
        <taxon>Venturiales</taxon>
        <taxon>Sympoventuriaceae</taxon>
        <taxon>Verruconis</taxon>
    </lineage>
</organism>
<dbReference type="SUPFAM" id="SSF52172">
    <property type="entry name" value="CheY-like"/>
    <property type="match status" value="1"/>
</dbReference>
<feature type="compositionally biased region" description="Low complexity" evidence="5">
    <location>
        <begin position="277"/>
        <end position="287"/>
    </location>
</feature>
<dbReference type="InterPro" id="IPR036097">
    <property type="entry name" value="HisK_dim/P_sf"/>
</dbReference>